<dbReference type="Gene3D" id="1.10.287.130">
    <property type="match status" value="1"/>
</dbReference>
<evidence type="ECO:0000256" key="6">
    <source>
        <dbReference type="SAM" id="Phobius"/>
    </source>
</evidence>
<dbReference type="STRING" id="926556.Echvi_1293"/>
<keyword evidence="6" id="KW-0472">Membrane</keyword>
<dbReference type="FunFam" id="3.30.565.10:FF:000006">
    <property type="entry name" value="Sensor histidine kinase WalK"/>
    <property type="match status" value="1"/>
</dbReference>
<evidence type="ECO:0000256" key="5">
    <source>
        <dbReference type="ARBA" id="ARBA00022777"/>
    </source>
</evidence>
<dbReference type="Proteomes" id="UP000010796">
    <property type="component" value="Chromosome"/>
</dbReference>
<protein>
    <recommendedName>
        <fullName evidence="2">histidine kinase</fullName>
        <ecNumber evidence="2">2.7.13.3</ecNumber>
    </recommendedName>
</protein>
<dbReference type="HOGENOM" id="CLU_026375_1_0_10"/>
<dbReference type="SMART" id="SM00387">
    <property type="entry name" value="HATPase_c"/>
    <property type="match status" value="1"/>
</dbReference>
<dbReference type="PROSITE" id="PS50109">
    <property type="entry name" value="HIS_KIN"/>
    <property type="match status" value="1"/>
</dbReference>
<dbReference type="SUPFAM" id="SSF47384">
    <property type="entry name" value="Homodimeric domain of signal transducing histidine kinase"/>
    <property type="match status" value="1"/>
</dbReference>
<dbReference type="InterPro" id="IPR003661">
    <property type="entry name" value="HisK_dim/P_dom"/>
</dbReference>
<accession>L0FUL0</accession>
<sequence>MSLACLGLVGFQYYWVANAIKINQERFEQNVYQSLAASITKLEKGETSDIILSTMAKDSTFKQMLFQKIEPIEVNIRRRLSFEGRPSVMDSVFKEPLPKVSSTFERIIASRGGKPEDKFELQKYFELPASVARQLFTPDEMAIYLKEKEKYLEFVSRRDSFVQAQDYLMNRKAIITEEYDISEDVAENIIKANKKIELMQVVFTQLLADTQENILYRVDTTELHRDISSQLKKRGISGEFELAILNNKGRLIPINRISDPMEFRKNSIRAELFPGDLVGQDNFMVIHFPKKQLYLLKQIWLPLSSSLLFLLIIILCFVYAIKVIIRQKKLSETKNDFINNMTHEFKTPIATVSLAVEALQDPELINQDTFRNRYLGIIKDENKRLGSQVEKVLQAAALDKKDFKLKFEQVNIVDLIKDAKKHFDLQVEKKGGRILLDIDVKDPYLEADAFHLSNIINNLLDNANKYSADKPHIALKVKEMATGFSITIKDNGMGMSKDSVKKIFEKFYRVPTGNVHDVKGFGLGLAYVKTMVEEHNGSISVESEINKGSTFTITLPRKK</sequence>
<dbReference type="EMBL" id="CP003346">
    <property type="protein sequence ID" value="AGA77564.1"/>
    <property type="molecule type" value="Genomic_DNA"/>
</dbReference>
<comment type="catalytic activity">
    <reaction evidence="1">
        <text>ATP + protein L-histidine = ADP + protein N-phospho-L-histidine.</text>
        <dbReference type="EC" id="2.7.13.3"/>
    </reaction>
</comment>
<evidence type="ECO:0000256" key="3">
    <source>
        <dbReference type="ARBA" id="ARBA00022553"/>
    </source>
</evidence>
<evidence type="ECO:0000256" key="4">
    <source>
        <dbReference type="ARBA" id="ARBA00022679"/>
    </source>
</evidence>
<dbReference type="Pfam" id="PF00512">
    <property type="entry name" value="HisKA"/>
    <property type="match status" value="1"/>
</dbReference>
<dbReference type="GO" id="GO:0000155">
    <property type="term" value="F:phosphorelay sensor kinase activity"/>
    <property type="evidence" value="ECO:0007669"/>
    <property type="project" value="InterPro"/>
</dbReference>
<dbReference type="PANTHER" id="PTHR43547:SF2">
    <property type="entry name" value="HYBRID SIGNAL TRANSDUCTION HISTIDINE KINASE C"/>
    <property type="match status" value="1"/>
</dbReference>
<proteinExistence type="predicted"/>
<feature type="domain" description="Histidine kinase" evidence="7">
    <location>
        <begin position="340"/>
        <end position="559"/>
    </location>
</feature>
<dbReference type="Pfam" id="PF02518">
    <property type="entry name" value="HATPase_c"/>
    <property type="match status" value="1"/>
</dbReference>
<organism evidence="8 9">
    <name type="scientific">Echinicola vietnamensis (strain DSM 17526 / LMG 23754 / KMM 6221)</name>
    <dbReference type="NCBI Taxonomy" id="926556"/>
    <lineage>
        <taxon>Bacteria</taxon>
        <taxon>Pseudomonadati</taxon>
        <taxon>Bacteroidota</taxon>
        <taxon>Cytophagia</taxon>
        <taxon>Cytophagales</taxon>
        <taxon>Cyclobacteriaceae</taxon>
        <taxon>Echinicola</taxon>
    </lineage>
</organism>
<evidence type="ECO:0000313" key="9">
    <source>
        <dbReference type="Proteomes" id="UP000010796"/>
    </source>
</evidence>
<evidence type="ECO:0000259" key="7">
    <source>
        <dbReference type="PROSITE" id="PS50109"/>
    </source>
</evidence>
<dbReference type="SMART" id="SM00388">
    <property type="entry name" value="HisKA"/>
    <property type="match status" value="1"/>
</dbReference>
<reference evidence="9" key="1">
    <citation type="submission" date="2012-02" db="EMBL/GenBank/DDBJ databases">
        <title>The complete genome of Echinicola vietnamensis DSM 17526.</title>
        <authorList>
            <person name="Lucas S."/>
            <person name="Copeland A."/>
            <person name="Lapidus A."/>
            <person name="Glavina del Rio T."/>
            <person name="Dalin E."/>
            <person name="Tice H."/>
            <person name="Bruce D."/>
            <person name="Goodwin L."/>
            <person name="Pitluck S."/>
            <person name="Peters L."/>
            <person name="Ovchinnikova G."/>
            <person name="Teshima H."/>
            <person name="Kyrpides N."/>
            <person name="Mavromatis K."/>
            <person name="Ivanova N."/>
            <person name="Brettin T."/>
            <person name="Detter J.C."/>
            <person name="Han C."/>
            <person name="Larimer F."/>
            <person name="Land M."/>
            <person name="Hauser L."/>
            <person name="Markowitz V."/>
            <person name="Cheng J.-F."/>
            <person name="Hugenholtz P."/>
            <person name="Woyke T."/>
            <person name="Wu D."/>
            <person name="Brambilla E."/>
            <person name="Klenk H.-P."/>
            <person name="Eisen J.A."/>
        </authorList>
    </citation>
    <scope>NUCLEOTIDE SEQUENCE [LARGE SCALE GENOMIC DNA]</scope>
    <source>
        <strain evidence="9">DSM 17526 / LMG 23754 / KMM 6221</strain>
    </source>
</reference>
<dbReference type="InterPro" id="IPR005467">
    <property type="entry name" value="His_kinase_dom"/>
</dbReference>
<dbReference type="Gene3D" id="3.30.565.10">
    <property type="entry name" value="Histidine kinase-like ATPase, C-terminal domain"/>
    <property type="match status" value="1"/>
</dbReference>
<evidence type="ECO:0000256" key="1">
    <source>
        <dbReference type="ARBA" id="ARBA00000085"/>
    </source>
</evidence>
<keyword evidence="3" id="KW-0597">Phosphoprotein</keyword>
<dbReference type="SUPFAM" id="SSF55874">
    <property type="entry name" value="ATPase domain of HSP90 chaperone/DNA topoisomerase II/histidine kinase"/>
    <property type="match status" value="1"/>
</dbReference>
<dbReference type="CDD" id="cd00075">
    <property type="entry name" value="HATPase"/>
    <property type="match status" value="1"/>
</dbReference>
<keyword evidence="4" id="KW-0808">Transferase</keyword>
<dbReference type="InterPro" id="IPR036097">
    <property type="entry name" value="HisK_dim/P_sf"/>
</dbReference>
<dbReference type="eggNOG" id="COG5002">
    <property type="taxonomic scope" value="Bacteria"/>
</dbReference>
<dbReference type="InterPro" id="IPR036890">
    <property type="entry name" value="HATPase_C_sf"/>
</dbReference>
<dbReference type="InterPro" id="IPR003594">
    <property type="entry name" value="HATPase_dom"/>
</dbReference>
<dbReference type="PANTHER" id="PTHR43547">
    <property type="entry name" value="TWO-COMPONENT HISTIDINE KINASE"/>
    <property type="match status" value="1"/>
</dbReference>
<gene>
    <name evidence="8" type="ordered locus">Echvi_1293</name>
</gene>
<feature type="transmembrane region" description="Helical" evidence="6">
    <location>
        <begin position="299"/>
        <end position="321"/>
    </location>
</feature>
<name>L0FUL0_ECHVK</name>
<dbReference type="EC" id="2.7.13.3" evidence="2"/>
<evidence type="ECO:0000256" key="2">
    <source>
        <dbReference type="ARBA" id="ARBA00012438"/>
    </source>
</evidence>
<keyword evidence="5 8" id="KW-0418">Kinase</keyword>
<keyword evidence="9" id="KW-1185">Reference proteome</keyword>
<keyword evidence="6" id="KW-1133">Transmembrane helix</keyword>
<dbReference type="AlphaFoldDB" id="L0FUL0"/>
<dbReference type="PRINTS" id="PR00344">
    <property type="entry name" value="BCTRLSENSOR"/>
</dbReference>
<dbReference type="KEGG" id="evi:Echvi_1293"/>
<evidence type="ECO:0000313" key="8">
    <source>
        <dbReference type="EMBL" id="AGA77564.1"/>
    </source>
</evidence>
<keyword evidence="6" id="KW-0812">Transmembrane</keyword>
<dbReference type="InterPro" id="IPR004358">
    <property type="entry name" value="Sig_transdc_His_kin-like_C"/>
</dbReference>
<dbReference type="CDD" id="cd00082">
    <property type="entry name" value="HisKA"/>
    <property type="match status" value="1"/>
</dbReference>